<dbReference type="Proteomes" id="UP001054945">
    <property type="component" value="Unassembled WGS sequence"/>
</dbReference>
<gene>
    <name evidence="1" type="ORF">CEXT_653781</name>
</gene>
<evidence type="ECO:0000313" key="1">
    <source>
        <dbReference type="EMBL" id="GIX82762.1"/>
    </source>
</evidence>
<sequence length="91" mass="10729">MGRGKVGISWQYRSQEITCHRLNKTFRSGLVRWMRSPLIPRNAMPLHDRKSPYRLTNGKRIHLAEDCSISRLRLVCVLLFIPRLHSFLLKT</sequence>
<dbReference type="AlphaFoldDB" id="A0AAV4ND62"/>
<dbReference type="EMBL" id="BPLR01020811">
    <property type="protein sequence ID" value="GIX82762.1"/>
    <property type="molecule type" value="Genomic_DNA"/>
</dbReference>
<name>A0AAV4ND62_CAEEX</name>
<protein>
    <submittedName>
        <fullName evidence="1">Uncharacterized protein</fullName>
    </submittedName>
</protein>
<proteinExistence type="predicted"/>
<keyword evidence="2" id="KW-1185">Reference proteome</keyword>
<reference evidence="1 2" key="1">
    <citation type="submission" date="2021-06" db="EMBL/GenBank/DDBJ databases">
        <title>Caerostris extrusa draft genome.</title>
        <authorList>
            <person name="Kono N."/>
            <person name="Arakawa K."/>
        </authorList>
    </citation>
    <scope>NUCLEOTIDE SEQUENCE [LARGE SCALE GENOMIC DNA]</scope>
</reference>
<evidence type="ECO:0000313" key="2">
    <source>
        <dbReference type="Proteomes" id="UP001054945"/>
    </source>
</evidence>
<accession>A0AAV4ND62</accession>
<comment type="caution">
    <text evidence="1">The sequence shown here is derived from an EMBL/GenBank/DDBJ whole genome shotgun (WGS) entry which is preliminary data.</text>
</comment>
<organism evidence="1 2">
    <name type="scientific">Caerostris extrusa</name>
    <name type="common">Bark spider</name>
    <name type="synonym">Caerostris bankana</name>
    <dbReference type="NCBI Taxonomy" id="172846"/>
    <lineage>
        <taxon>Eukaryota</taxon>
        <taxon>Metazoa</taxon>
        <taxon>Ecdysozoa</taxon>
        <taxon>Arthropoda</taxon>
        <taxon>Chelicerata</taxon>
        <taxon>Arachnida</taxon>
        <taxon>Araneae</taxon>
        <taxon>Araneomorphae</taxon>
        <taxon>Entelegynae</taxon>
        <taxon>Araneoidea</taxon>
        <taxon>Araneidae</taxon>
        <taxon>Caerostris</taxon>
    </lineage>
</organism>